<dbReference type="Proteomes" id="UP000214646">
    <property type="component" value="Unassembled WGS sequence"/>
</dbReference>
<dbReference type="RefSeq" id="WP_088257741.1">
    <property type="nucleotide sequence ID" value="NZ_NIDE01000014.1"/>
</dbReference>
<evidence type="ECO:0000313" key="1">
    <source>
        <dbReference type="EMBL" id="OWK37909.1"/>
    </source>
</evidence>
<gene>
    <name evidence="1" type="ORF">FRUB_07029</name>
</gene>
<comment type="caution">
    <text evidence="1">The sequence shown here is derived from an EMBL/GenBank/DDBJ whole genome shotgun (WGS) entry which is preliminary data.</text>
</comment>
<name>A0A225DL60_9BACT</name>
<dbReference type="AlphaFoldDB" id="A0A225DL60"/>
<reference evidence="2" key="1">
    <citation type="submission" date="2017-06" db="EMBL/GenBank/DDBJ databases">
        <title>Genome analysis of Fimbriiglobus ruber SP5, the first member of the order Planctomycetales with confirmed chitinolytic capability.</title>
        <authorList>
            <person name="Ravin N.V."/>
            <person name="Rakitin A.L."/>
            <person name="Ivanova A.A."/>
            <person name="Beletsky A.V."/>
            <person name="Kulichevskaya I.S."/>
            <person name="Mardanov A.V."/>
            <person name="Dedysh S.N."/>
        </authorList>
    </citation>
    <scope>NUCLEOTIDE SEQUENCE [LARGE SCALE GENOMIC DNA]</scope>
    <source>
        <strain evidence="2">SP5</strain>
    </source>
</reference>
<sequence>MAVKNLNNLVLKTVLVSVKLPAPADCIGSGFATDIDINPATFLSLGQFPLPRLPEREPQVRSGREEADMTMMSLPPSRMPASSVGSHSGTKVCHRHASPVFAVYGDSDTTRTNPRTRPTTNTATALFAAVWPVAGASRTSYPGLRAYQSRIGRDCQSPVRQQVDKRGRDAKPVIGWHRTANPAAAAAK</sequence>
<keyword evidence="2" id="KW-1185">Reference proteome</keyword>
<protein>
    <submittedName>
        <fullName evidence="1">Uncharacterized protein</fullName>
    </submittedName>
</protein>
<organism evidence="1 2">
    <name type="scientific">Fimbriiglobus ruber</name>
    <dbReference type="NCBI Taxonomy" id="1908690"/>
    <lineage>
        <taxon>Bacteria</taxon>
        <taxon>Pseudomonadati</taxon>
        <taxon>Planctomycetota</taxon>
        <taxon>Planctomycetia</taxon>
        <taxon>Gemmatales</taxon>
        <taxon>Gemmataceae</taxon>
        <taxon>Fimbriiglobus</taxon>
    </lineage>
</organism>
<accession>A0A225DL60</accession>
<evidence type="ECO:0000313" key="2">
    <source>
        <dbReference type="Proteomes" id="UP000214646"/>
    </source>
</evidence>
<proteinExistence type="predicted"/>
<dbReference type="EMBL" id="NIDE01000014">
    <property type="protein sequence ID" value="OWK37909.1"/>
    <property type="molecule type" value="Genomic_DNA"/>
</dbReference>